<dbReference type="Gene3D" id="1.10.750.20">
    <property type="entry name" value="SOCS box"/>
    <property type="match status" value="1"/>
</dbReference>
<dbReference type="PROSITE" id="PS50225">
    <property type="entry name" value="SOCS"/>
    <property type="match status" value="1"/>
</dbReference>
<evidence type="ECO:0000256" key="2">
    <source>
        <dbReference type="ARBA" id="ARBA00022700"/>
    </source>
</evidence>
<evidence type="ECO:0000313" key="8">
    <source>
        <dbReference type="Proteomes" id="UP000694867"/>
    </source>
</evidence>
<evidence type="ECO:0000256" key="5">
    <source>
        <dbReference type="PROSITE-ProRule" id="PRU00191"/>
    </source>
</evidence>
<keyword evidence="4 5" id="KW-0727">SH2 domain</keyword>
<dbReference type="GO" id="GO:0035556">
    <property type="term" value="P:intracellular signal transduction"/>
    <property type="evidence" value="ECO:0007669"/>
    <property type="project" value="InterPro"/>
</dbReference>
<dbReference type="KEGG" id="goe:100907723"/>
<dbReference type="CDD" id="cd09923">
    <property type="entry name" value="SH2_SOCS_family"/>
    <property type="match status" value="1"/>
</dbReference>
<evidence type="ECO:0000313" key="9">
    <source>
        <dbReference type="RefSeq" id="XP_003746883.1"/>
    </source>
</evidence>
<reference evidence="9" key="1">
    <citation type="submission" date="2025-08" db="UniProtKB">
        <authorList>
            <consortium name="RefSeq"/>
        </authorList>
    </citation>
    <scope>IDENTIFICATION</scope>
</reference>
<dbReference type="Pfam" id="PF00017">
    <property type="entry name" value="SH2"/>
    <property type="match status" value="1"/>
</dbReference>
<accession>A0AAJ6W017</accession>
<dbReference type="InterPro" id="IPR001496">
    <property type="entry name" value="SOCS_box"/>
</dbReference>
<feature type="domain" description="SOCS box" evidence="7">
    <location>
        <begin position="217"/>
        <end position="266"/>
    </location>
</feature>
<dbReference type="Gene3D" id="3.30.505.10">
    <property type="entry name" value="SH2 domain"/>
    <property type="match status" value="1"/>
</dbReference>
<dbReference type="PANTHER" id="PTHR10155:SF16">
    <property type="entry name" value="SUPPRESSOR OF CYTOKINE SIGNALING 2"/>
    <property type="match status" value="1"/>
</dbReference>
<dbReference type="SMART" id="SM00253">
    <property type="entry name" value="SOCS"/>
    <property type="match status" value="1"/>
</dbReference>
<proteinExistence type="predicted"/>
<protein>
    <submittedName>
        <fullName evidence="9">Suppressor of cytokine signaling 3</fullName>
    </submittedName>
</protein>
<evidence type="ECO:0000256" key="4">
    <source>
        <dbReference type="ARBA" id="ARBA00022999"/>
    </source>
</evidence>
<evidence type="ECO:0000259" key="7">
    <source>
        <dbReference type="PROSITE" id="PS50225"/>
    </source>
</evidence>
<name>A0AAJ6W017_9ACAR</name>
<dbReference type="SUPFAM" id="SSF158235">
    <property type="entry name" value="SOCS box-like"/>
    <property type="match status" value="1"/>
</dbReference>
<dbReference type="RefSeq" id="XP_003746883.1">
    <property type="nucleotide sequence ID" value="XM_003746835.2"/>
</dbReference>
<dbReference type="GeneID" id="100907723"/>
<dbReference type="SMART" id="SM00252">
    <property type="entry name" value="SH2"/>
    <property type="match status" value="1"/>
</dbReference>
<dbReference type="GO" id="GO:0046854">
    <property type="term" value="P:phosphatidylinositol phosphate biosynthetic process"/>
    <property type="evidence" value="ECO:0007669"/>
    <property type="project" value="TreeGrafter"/>
</dbReference>
<dbReference type="GO" id="GO:0046935">
    <property type="term" value="F:1-phosphatidylinositol-3-kinase regulator activity"/>
    <property type="evidence" value="ECO:0007669"/>
    <property type="project" value="TreeGrafter"/>
</dbReference>
<evidence type="ECO:0000256" key="3">
    <source>
        <dbReference type="ARBA" id="ARBA00022786"/>
    </source>
</evidence>
<dbReference type="GO" id="GO:0005942">
    <property type="term" value="C:phosphatidylinositol 3-kinase complex"/>
    <property type="evidence" value="ECO:0007669"/>
    <property type="project" value="TreeGrafter"/>
</dbReference>
<dbReference type="InterPro" id="IPR000980">
    <property type="entry name" value="SH2"/>
</dbReference>
<keyword evidence="8" id="KW-1185">Reference proteome</keyword>
<keyword evidence="2" id="KW-0734">Signal transduction inhibitor</keyword>
<gene>
    <name evidence="9" type="primary">LOC100907723</name>
</gene>
<dbReference type="GO" id="GO:0009968">
    <property type="term" value="P:negative regulation of signal transduction"/>
    <property type="evidence" value="ECO:0007669"/>
    <property type="project" value="UniProtKB-KW"/>
</dbReference>
<dbReference type="PROSITE" id="PS50001">
    <property type="entry name" value="SH2"/>
    <property type="match status" value="1"/>
</dbReference>
<dbReference type="SMART" id="SM00969">
    <property type="entry name" value="SOCS_box"/>
    <property type="match status" value="1"/>
</dbReference>
<keyword evidence="1" id="KW-0341">Growth regulation</keyword>
<evidence type="ECO:0000259" key="6">
    <source>
        <dbReference type="PROSITE" id="PS50001"/>
    </source>
</evidence>
<dbReference type="InterPro" id="IPR036860">
    <property type="entry name" value="SH2_dom_sf"/>
</dbReference>
<dbReference type="PANTHER" id="PTHR10155">
    <property type="entry name" value="PHOSPHATIDYLINOSITOL 3-KINASE REGULATORY SUBUNIT"/>
    <property type="match status" value="1"/>
</dbReference>
<keyword evidence="3" id="KW-0833">Ubl conjugation pathway</keyword>
<dbReference type="SUPFAM" id="SSF55550">
    <property type="entry name" value="SH2 domain"/>
    <property type="match status" value="1"/>
</dbReference>
<sequence>MSMVTPYPSYPSRVGHCGSFPHVPLLPYNKPPSHKAVSQQLPQGPCCPLPQATPTTALTVFLANRERECGEASTRSRKRPLVMSMVFPAPPYLNEDHDYKKVANTIRVLRLAGYYYENLSWQDAEILLKSSEVGKFIVRNSRDNRFLFALSVQTERGPTSVRIHYKHGVFRLDCEHHVAVEMPTFSCVVELVEYYISLSESERGKCCVWLDGSGRRDLPIKIGKPRYKQVNSLQHLCRISLNNQTATKKLNIPSPLACFLQQYPHKH</sequence>
<evidence type="ECO:0000256" key="1">
    <source>
        <dbReference type="ARBA" id="ARBA00022604"/>
    </source>
</evidence>
<feature type="domain" description="SH2" evidence="6">
    <location>
        <begin position="114"/>
        <end position="195"/>
    </location>
</feature>
<organism evidence="8 9">
    <name type="scientific">Galendromus occidentalis</name>
    <name type="common">western predatory mite</name>
    <dbReference type="NCBI Taxonomy" id="34638"/>
    <lineage>
        <taxon>Eukaryota</taxon>
        <taxon>Metazoa</taxon>
        <taxon>Ecdysozoa</taxon>
        <taxon>Arthropoda</taxon>
        <taxon>Chelicerata</taxon>
        <taxon>Arachnida</taxon>
        <taxon>Acari</taxon>
        <taxon>Parasitiformes</taxon>
        <taxon>Mesostigmata</taxon>
        <taxon>Gamasina</taxon>
        <taxon>Phytoseioidea</taxon>
        <taxon>Phytoseiidae</taxon>
        <taxon>Typhlodrominae</taxon>
        <taxon>Galendromus</taxon>
    </lineage>
</organism>
<dbReference type="InterPro" id="IPR036036">
    <property type="entry name" value="SOCS_box-like_dom_sf"/>
</dbReference>
<dbReference type="AlphaFoldDB" id="A0AAJ6W017"/>
<dbReference type="Proteomes" id="UP000694867">
    <property type="component" value="Unplaced"/>
</dbReference>